<dbReference type="PANTHER" id="PTHR34709:SF79">
    <property type="entry name" value="F-BOX DOMAIN-CONTAINING PROTEIN"/>
    <property type="match status" value="1"/>
</dbReference>
<dbReference type="OrthoDB" id="691251at2759"/>
<dbReference type="Gramene" id="TVU04614">
    <property type="protein sequence ID" value="TVU04614"/>
    <property type="gene ID" value="EJB05_47737"/>
</dbReference>
<dbReference type="InterPro" id="IPR036047">
    <property type="entry name" value="F-box-like_dom_sf"/>
</dbReference>
<gene>
    <name evidence="3" type="ORF">EJB05_47737</name>
</gene>
<feature type="non-terminal residue" evidence="3">
    <location>
        <position position="1"/>
    </location>
</feature>
<dbReference type="AlphaFoldDB" id="A0A5J9T051"/>
<dbReference type="Gene3D" id="1.20.1280.50">
    <property type="match status" value="1"/>
</dbReference>
<dbReference type="Proteomes" id="UP000324897">
    <property type="component" value="Unassembled WGS sequence"/>
</dbReference>
<comment type="caution">
    <text evidence="3">The sequence shown here is derived from an EMBL/GenBank/DDBJ whole genome shotgun (WGS) entry which is preliminary data.</text>
</comment>
<sequence>MDGPAGDLDRISALPDDLLHVILSFLGDARDVTRMAVLSRRWRHVWVHAKNLTFGDGDLANSTVPCHFAGFVDWALAKRGDVDMESLKIHFSGEGYASPEQVNEWLRYAARCVVRSVDFYLDVPTDKQQAVELPSHGRATSILLSLSRHSRVQLPAAAAASYQALTELRLVAPLLSEEVAGGTLGDFVTSCCPCLRRLSLMRPKGLPQLVLRSEVLEDLDITWANDLRMLDVAAPNLRIVSLKYCFHNITSSEEDDASKVARIVAPRIQEFCFQHYTQIPQLELDIHDLTSVRRLNNLVLDMHGRYCRETQVGLSFLAKCPGVQDVHVSLDHQESDIADEGDLVDLSTEGAEEEMQLLSLLFEGSNSIKCMAISETPRKIDIADLTQKIGKEVDSNNTILQKLMKVPCADGGQWHFVEQVFVWTCYATESRQMY</sequence>
<dbReference type="EMBL" id="RWGY01000051">
    <property type="protein sequence ID" value="TVU04614.1"/>
    <property type="molecule type" value="Genomic_DNA"/>
</dbReference>
<protein>
    <recommendedName>
        <fullName evidence="5">F-box domain-containing protein</fullName>
    </recommendedName>
</protein>
<dbReference type="Pfam" id="PF12937">
    <property type="entry name" value="F-box-like"/>
    <property type="match status" value="1"/>
</dbReference>
<dbReference type="SUPFAM" id="SSF81383">
    <property type="entry name" value="F-box domain"/>
    <property type="match status" value="1"/>
</dbReference>
<evidence type="ECO:0008006" key="5">
    <source>
        <dbReference type="Google" id="ProtNLM"/>
    </source>
</evidence>
<dbReference type="CDD" id="cd22160">
    <property type="entry name" value="F-box_AtFBL13-like"/>
    <property type="match status" value="1"/>
</dbReference>
<name>A0A5J9T051_9POAL</name>
<organism evidence="3 4">
    <name type="scientific">Eragrostis curvula</name>
    <name type="common">weeping love grass</name>
    <dbReference type="NCBI Taxonomy" id="38414"/>
    <lineage>
        <taxon>Eukaryota</taxon>
        <taxon>Viridiplantae</taxon>
        <taxon>Streptophyta</taxon>
        <taxon>Embryophyta</taxon>
        <taxon>Tracheophyta</taxon>
        <taxon>Spermatophyta</taxon>
        <taxon>Magnoliopsida</taxon>
        <taxon>Liliopsida</taxon>
        <taxon>Poales</taxon>
        <taxon>Poaceae</taxon>
        <taxon>PACMAD clade</taxon>
        <taxon>Chloridoideae</taxon>
        <taxon>Eragrostideae</taxon>
        <taxon>Eragrostidinae</taxon>
        <taxon>Eragrostis</taxon>
    </lineage>
</organism>
<proteinExistence type="predicted"/>
<dbReference type="InterPro" id="IPR001810">
    <property type="entry name" value="F-box_dom"/>
</dbReference>
<dbReference type="Pfam" id="PF24758">
    <property type="entry name" value="LRR_At5g56370"/>
    <property type="match status" value="1"/>
</dbReference>
<evidence type="ECO:0000259" key="1">
    <source>
        <dbReference type="Pfam" id="PF12937"/>
    </source>
</evidence>
<evidence type="ECO:0000259" key="2">
    <source>
        <dbReference type="Pfam" id="PF24758"/>
    </source>
</evidence>
<reference evidence="3 4" key="1">
    <citation type="journal article" date="2019" name="Sci. Rep.">
        <title>A high-quality genome of Eragrostis curvula grass provides insights into Poaceae evolution and supports new strategies to enhance forage quality.</title>
        <authorList>
            <person name="Carballo J."/>
            <person name="Santos B.A.C.M."/>
            <person name="Zappacosta D."/>
            <person name="Garbus I."/>
            <person name="Selva J.P."/>
            <person name="Gallo C.A."/>
            <person name="Diaz A."/>
            <person name="Albertini E."/>
            <person name="Caccamo M."/>
            <person name="Echenique V."/>
        </authorList>
    </citation>
    <scope>NUCLEOTIDE SEQUENCE [LARGE SCALE GENOMIC DNA]</scope>
    <source>
        <strain evidence="4">cv. Victoria</strain>
        <tissue evidence="3">Leaf</tissue>
    </source>
</reference>
<evidence type="ECO:0000313" key="4">
    <source>
        <dbReference type="Proteomes" id="UP000324897"/>
    </source>
</evidence>
<accession>A0A5J9T051</accession>
<evidence type="ECO:0000313" key="3">
    <source>
        <dbReference type="EMBL" id="TVU04614.1"/>
    </source>
</evidence>
<dbReference type="InterPro" id="IPR055312">
    <property type="entry name" value="FBL15-like"/>
</dbReference>
<dbReference type="PANTHER" id="PTHR34709">
    <property type="entry name" value="OS10G0396666 PROTEIN"/>
    <property type="match status" value="1"/>
</dbReference>
<dbReference type="InterPro" id="IPR055411">
    <property type="entry name" value="LRR_FXL15/At3g58940/PEG3-like"/>
</dbReference>
<dbReference type="SUPFAM" id="SSF52047">
    <property type="entry name" value="RNI-like"/>
    <property type="match status" value="1"/>
</dbReference>
<dbReference type="InterPro" id="IPR053781">
    <property type="entry name" value="F-box_AtFBL13-like"/>
</dbReference>
<keyword evidence="4" id="KW-1185">Reference proteome</keyword>
<feature type="domain" description="F-box/LRR-repeat protein 15/At3g58940/PEG3-like LRR" evidence="2">
    <location>
        <begin position="102"/>
        <end position="327"/>
    </location>
</feature>
<feature type="domain" description="F-box" evidence="1">
    <location>
        <begin position="11"/>
        <end position="45"/>
    </location>
</feature>